<accession>A0A9N9FMI4</accession>
<evidence type="ECO:0000256" key="1">
    <source>
        <dbReference type="SAM" id="MobiDB-lite"/>
    </source>
</evidence>
<dbReference type="Proteomes" id="UP000789508">
    <property type="component" value="Unassembled WGS sequence"/>
</dbReference>
<evidence type="ECO:0000313" key="2">
    <source>
        <dbReference type="EMBL" id="CAG8546724.1"/>
    </source>
</evidence>
<feature type="compositionally biased region" description="Low complexity" evidence="1">
    <location>
        <begin position="29"/>
        <end position="40"/>
    </location>
</feature>
<dbReference type="SUPFAM" id="SSF52047">
    <property type="entry name" value="RNI-like"/>
    <property type="match status" value="1"/>
</dbReference>
<sequence length="407" mass="45927">MVKSGSKKAKQLYRSLTDNTKNSFNSVASSKINSSDSCSSRSNEISVSALIEQSRRENASFANAQLPAYIEHELGDHAFLPQREQDNNTDAVIRDRVSFGPAPPKSWQYVWHKNRAGKQEFEHKERERKKQVWDGPLNKSGEPSLADICAEIVTLNIISYKSHSYFSKIPTHLKQKILSLATLHHPLDDQLLSLFAQDLEYEELDLANSTISFERLKEAFWKVPKKRNRSNYKGEADEEQISISVIDINILSSSSEVLVIHQSPPLLSTSTTKYICTLQNLRRLNLSFIPNIDSAQVSTLLVTTLPLLTHLSIAGCFNNFTSLSDNGPLALSILSRGLINLLFLDLSFCDWVLGQVLLDRVNWTRDLRSLRVLVAIGCGPWGFDKDVLISKMKAGRRTFVFQTEFPE</sequence>
<protein>
    <submittedName>
        <fullName evidence="2">6580_t:CDS:1</fullName>
    </submittedName>
</protein>
<dbReference type="AlphaFoldDB" id="A0A9N9FMI4"/>
<proteinExistence type="predicted"/>
<dbReference type="OrthoDB" id="341898at2759"/>
<keyword evidence="3" id="KW-1185">Reference proteome</keyword>
<evidence type="ECO:0000313" key="3">
    <source>
        <dbReference type="Proteomes" id="UP000789508"/>
    </source>
</evidence>
<dbReference type="InterPro" id="IPR032675">
    <property type="entry name" value="LRR_dom_sf"/>
</dbReference>
<dbReference type="EMBL" id="CAJVPS010001671">
    <property type="protein sequence ID" value="CAG8546724.1"/>
    <property type="molecule type" value="Genomic_DNA"/>
</dbReference>
<feature type="region of interest" description="Disordered" evidence="1">
    <location>
        <begin position="21"/>
        <end position="40"/>
    </location>
</feature>
<comment type="caution">
    <text evidence="2">The sequence shown here is derived from an EMBL/GenBank/DDBJ whole genome shotgun (WGS) entry which is preliminary data.</text>
</comment>
<organism evidence="2 3">
    <name type="scientific">Ambispora leptoticha</name>
    <dbReference type="NCBI Taxonomy" id="144679"/>
    <lineage>
        <taxon>Eukaryota</taxon>
        <taxon>Fungi</taxon>
        <taxon>Fungi incertae sedis</taxon>
        <taxon>Mucoromycota</taxon>
        <taxon>Glomeromycotina</taxon>
        <taxon>Glomeromycetes</taxon>
        <taxon>Archaeosporales</taxon>
        <taxon>Ambisporaceae</taxon>
        <taxon>Ambispora</taxon>
    </lineage>
</organism>
<gene>
    <name evidence="2" type="ORF">ALEPTO_LOCUS5675</name>
</gene>
<reference evidence="2" key="1">
    <citation type="submission" date="2021-06" db="EMBL/GenBank/DDBJ databases">
        <authorList>
            <person name="Kallberg Y."/>
            <person name="Tangrot J."/>
            <person name="Rosling A."/>
        </authorList>
    </citation>
    <scope>NUCLEOTIDE SEQUENCE</scope>
    <source>
        <strain evidence="2">FL130A</strain>
    </source>
</reference>
<name>A0A9N9FMI4_9GLOM</name>
<dbReference type="Gene3D" id="3.80.10.10">
    <property type="entry name" value="Ribonuclease Inhibitor"/>
    <property type="match status" value="1"/>
</dbReference>